<accession>A0AAE1JLU4</accession>
<feature type="region of interest" description="Disordered" evidence="1">
    <location>
        <begin position="68"/>
        <end position="91"/>
    </location>
</feature>
<feature type="domain" description="DUF7796" evidence="2">
    <location>
        <begin position="1"/>
        <end position="72"/>
    </location>
</feature>
<dbReference type="AlphaFoldDB" id="A0AAE1JLU4"/>
<dbReference type="PANTHER" id="PTHR35112:SF1">
    <property type="entry name" value="RING_FYVE_PHD ZINC FINGER SUPERFAMILY PROTEIN"/>
    <property type="match status" value="1"/>
</dbReference>
<organism evidence="3 4">
    <name type="scientific">Acacia crassicarpa</name>
    <name type="common">northern wattle</name>
    <dbReference type="NCBI Taxonomy" id="499986"/>
    <lineage>
        <taxon>Eukaryota</taxon>
        <taxon>Viridiplantae</taxon>
        <taxon>Streptophyta</taxon>
        <taxon>Embryophyta</taxon>
        <taxon>Tracheophyta</taxon>
        <taxon>Spermatophyta</taxon>
        <taxon>Magnoliopsida</taxon>
        <taxon>eudicotyledons</taxon>
        <taxon>Gunneridae</taxon>
        <taxon>Pentapetalae</taxon>
        <taxon>rosids</taxon>
        <taxon>fabids</taxon>
        <taxon>Fabales</taxon>
        <taxon>Fabaceae</taxon>
        <taxon>Caesalpinioideae</taxon>
        <taxon>mimosoid clade</taxon>
        <taxon>Acacieae</taxon>
        <taxon>Acacia</taxon>
    </lineage>
</organism>
<comment type="caution">
    <text evidence="3">The sequence shown here is derived from an EMBL/GenBank/DDBJ whole genome shotgun (WGS) entry which is preliminary data.</text>
</comment>
<evidence type="ECO:0000313" key="3">
    <source>
        <dbReference type="EMBL" id="KAK4253850.1"/>
    </source>
</evidence>
<dbReference type="InterPro" id="IPR056698">
    <property type="entry name" value="DUF7796"/>
</dbReference>
<evidence type="ECO:0000313" key="4">
    <source>
        <dbReference type="Proteomes" id="UP001293593"/>
    </source>
</evidence>
<dbReference type="Pfam" id="PF25072">
    <property type="entry name" value="DUF7796"/>
    <property type="match status" value="1"/>
</dbReference>
<sequence length="91" mass="10189">MTRPSIVDNILKQYPNSDLFLHSPLDKDDFNFSLLKNAPRVASVRIFQPQPLPETESEARVLIALNSPNALQRGRRGEGGAEDKRRSGCLN</sequence>
<name>A0AAE1JLU4_9FABA</name>
<dbReference type="PANTHER" id="PTHR35112">
    <property type="entry name" value="OS08G0360500 PROTEIN"/>
    <property type="match status" value="1"/>
</dbReference>
<evidence type="ECO:0000259" key="2">
    <source>
        <dbReference type="Pfam" id="PF25072"/>
    </source>
</evidence>
<reference evidence="3" key="1">
    <citation type="submission" date="2023-10" db="EMBL/GenBank/DDBJ databases">
        <title>Chromosome-level genome of the transformable northern wattle, Acacia crassicarpa.</title>
        <authorList>
            <person name="Massaro I."/>
            <person name="Sinha N.R."/>
            <person name="Poethig S."/>
            <person name="Leichty A.R."/>
        </authorList>
    </citation>
    <scope>NUCLEOTIDE SEQUENCE</scope>
    <source>
        <strain evidence="3">Acra3RX</strain>
        <tissue evidence="3">Leaf</tissue>
    </source>
</reference>
<protein>
    <recommendedName>
        <fullName evidence="2">DUF7796 domain-containing protein</fullName>
    </recommendedName>
</protein>
<keyword evidence="4" id="KW-1185">Reference proteome</keyword>
<dbReference type="Proteomes" id="UP001293593">
    <property type="component" value="Unassembled WGS sequence"/>
</dbReference>
<feature type="compositionally biased region" description="Basic and acidic residues" evidence="1">
    <location>
        <begin position="75"/>
        <end position="91"/>
    </location>
</feature>
<dbReference type="EMBL" id="JAWXYG010000015">
    <property type="protein sequence ID" value="KAK4253850.1"/>
    <property type="molecule type" value="Genomic_DNA"/>
</dbReference>
<evidence type="ECO:0000256" key="1">
    <source>
        <dbReference type="SAM" id="MobiDB-lite"/>
    </source>
</evidence>
<proteinExistence type="predicted"/>
<gene>
    <name evidence="3" type="ORF">QN277_010473</name>
</gene>